<dbReference type="Proteomes" id="UP001162972">
    <property type="component" value="Chromosome 4"/>
</dbReference>
<feature type="compositionally biased region" description="Gly residues" evidence="1">
    <location>
        <begin position="66"/>
        <end position="75"/>
    </location>
</feature>
<dbReference type="AlphaFoldDB" id="A0AAD6JE12"/>
<protein>
    <submittedName>
        <fullName evidence="2">Uncharacterized protein</fullName>
    </submittedName>
</protein>
<evidence type="ECO:0000313" key="3">
    <source>
        <dbReference type="Proteomes" id="UP001162972"/>
    </source>
</evidence>
<dbReference type="EMBL" id="JAPFFJ010000018">
    <property type="protein sequence ID" value="KAJ6403356.1"/>
    <property type="molecule type" value="Genomic_DNA"/>
</dbReference>
<comment type="caution">
    <text evidence="2">The sequence shown here is derived from an EMBL/GenBank/DDBJ whole genome shotgun (WGS) entry which is preliminary data.</text>
</comment>
<gene>
    <name evidence="2" type="ORF">OIU84_015288</name>
</gene>
<accession>A0AAD6JE12</accession>
<evidence type="ECO:0000256" key="1">
    <source>
        <dbReference type="SAM" id="MobiDB-lite"/>
    </source>
</evidence>
<name>A0AAD6JE12_9ROSI</name>
<feature type="compositionally biased region" description="Basic and acidic residues" evidence="1">
    <location>
        <begin position="34"/>
        <end position="55"/>
    </location>
</feature>
<organism evidence="2 3">
    <name type="scientific">Salix udensis</name>
    <dbReference type="NCBI Taxonomy" id="889485"/>
    <lineage>
        <taxon>Eukaryota</taxon>
        <taxon>Viridiplantae</taxon>
        <taxon>Streptophyta</taxon>
        <taxon>Embryophyta</taxon>
        <taxon>Tracheophyta</taxon>
        <taxon>Spermatophyta</taxon>
        <taxon>Magnoliopsida</taxon>
        <taxon>eudicotyledons</taxon>
        <taxon>Gunneridae</taxon>
        <taxon>Pentapetalae</taxon>
        <taxon>rosids</taxon>
        <taxon>fabids</taxon>
        <taxon>Malpighiales</taxon>
        <taxon>Salicaceae</taxon>
        <taxon>Saliceae</taxon>
        <taxon>Salix</taxon>
    </lineage>
</organism>
<feature type="region of interest" description="Disordered" evidence="1">
    <location>
        <begin position="1"/>
        <end position="94"/>
    </location>
</feature>
<keyword evidence="3" id="KW-1185">Reference proteome</keyword>
<evidence type="ECO:0000313" key="2">
    <source>
        <dbReference type="EMBL" id="KAJ6403356.1"/>
    </source>
</evidence>
<proteinExistence type="predicted"/>
<sequence length="112" mass="11953">MCKQPDSVEDNGESPSGHSKCISRSLKASLSKQPHSESLRSPVSDKPRNTSDRADGSQGMHYSSSNGGGDGGGGSKRITEPVPGKKQSKKLGSFREERVIQIEESLLQELGL</sequence>
<reference evidence="2 3" key="1">
    <citation type="journal article" date="2023" name="Int. J. Mol. Sci.">
        <title>De Novo Assembly and Annotation of 11 Diverse Shrub Willow (Salix) Genomes Reveals Novel Gene Organization in Sex-Linked Regions.</title>
        <authorList>
            <person name="Hyden B."/>
            <person name="Feng K."/>
            <person name="Yates T.B."/>
            <person name="Jawdy S."/>
            <person name="Cereghino C."/>
            <person name="Smart L.B."/>
            <person name="Muchero W."/>
        </authorList>
    </citation>
    <scope>NUCLEOTIDE SEQUENCE [LARGE SCALE GENOMIC DNA]</scope>
    <source>
        <tissue evidence="2">Shoot tip</tissue>
    </source>
</reference>